<keyword evidence="4" id="KW-0680">Restriction system</keyword>
<evidence type="ECO:0000256" key="1">
    <source>
        <dbReference type="ARBA" id="ARBA00022603"/>
    </source>
</evidence>
<dbReference type="InterPro" id="IPR018117">
    <property type="entry name" value="C5_DNA_meth_AS"/>
</dbReference>
<keyword evidence="3 6" id="KW-0949">S-adenosyl-L-methionine</keyword>
<evidence type="ECO:0000256" key="3">
    <source>
        <dbReference type="ARBA" id="ARBA00022691"/>
    </source>
</evidence>
<dbReference type="RefSeq" id="WP_254091335.1">
    <property type="nucleotide sequence ID" value="NZ_JAHESC010000023.1"/>
</dbReference>
<dbReference type="GO" id="GO:0003886">
    <property type="term" value="F:DNA (cytosine-5-)-methyltransferase activity"/>
    <property type="evidence" value="ECO:0007669"/>
    <property type="project" value="UniProtKB-EC"/>
</dbReference>
<organism evidence="9 10">
    <name type="scientific">Dawidia soli</name>
    <dbReference type="NCBI Taxonomy" id="2782352"/>
    <lineage>
        <taxon>Bacteria</taxon>
        <taxon>Pseudomonadati</taxon>
        <taxon>Bacteroidota</taxon>
        <taxon>Cytophagia</taxon>
        <taxon>Cytophagales</taxon>
        <taxon>Chryseotaleaceae</taxon>
        <taxon>Dawidia</taxon>
    </lineage>
</organism>
<dbReference type="Proteomes" id="UP001319180">
    <property type="component" value="Unassembled WGS sequence"/>
</dbReference>
<dbReference type="GO" id="GO:0009307">
    <property type="term" value="P:DNA restriction-modification system"/>
    <property type="evidence" value="ECO:0007669"/>
    <property type="project" value="UniProtKB-KW"/>
</dbReference>
<name>A0AAP2DBL5_9BACT</name>
<sequence length="364" mass="40902">MIKRTFIDLFSGCGGFSLGAHLAGFHNALSVDIDPILTSSYRLNFPTSNLQIADLKQVEDIRVMMKNPPAKPDLLIGGPPCQGFSHMGKRDAEDPRNELIWHFFRHVRKATPNVFIMENVDGLATSEYGRKIVEEAILQLPSYYKTSGIINVNAADFGAATARPRVLIVGFDSRYVDDPRLEEKIKPVKKRTTVWDAISDLPGPVNTAEVNEFVWTKYTYRGDISKYAKALRVAPLKNLGWSQAVDRFNAGQITGLNATTHTSDVKDRFKLTKQGEVEPISRYFKLSWDLPSRTIRAGTGRDKGGFQAARPIHPSQSRVITIREAARIQGFPDWFVFHPTKWHSFRMIGNSVSPVMAKRIIKSL</sequence>
<dbReference type="InterPro" id="IPR029063">
    <property type="entry name" value="SAM-dependent_MTases_sf"/>
</dbReference>
<feature type="active site" evidence="6">
    <location>
        <position position="81"/>
    </location>
</feature>
<protein>
    <recommendedName>
        <fullName evidence="8">Cytosine-specific methyltransferase</fullName>
        <ecNumber evidence="8">2.1.1.37</ecNumber>
    </recommendedName>
</protein>
<comment type="catalytic activity">
    <reaction evidence="5 8">
        <text>a 2'-deoxycytidine in DNA + S-adenosyl-L-methionine = a 5-methyl-2'-deoxycytidine in DNA + S-adenosyl-L-homocysteine + H(+)</text>
        <dbReference type="Rhea" id="RHEA:13681"/>
        <dbReference type="Rhea" id="RHEA-COMP:11369"/>
        <dbReference type="Rhea" id="RHEA-COMP:11370"/>
        <dbReference type="ChEBI" id="CHEBI:15378"/>
        <dbReference type="ChEBI" id="CHEBI:57856"/>
        <dbReference type="ChEBI" id="CHEBI:59789"/>
        <dbReference type="ChEBI" id="CHEBI:85452"/>
        <dbReference type="ChEBI" id="CHEBI:85454"/>
        <dbReference type="EC" id="2.1.1.37"/>
    </reaction>
</comment>
<dbReference type="Gene3D" id="3.90.120.10">
    <property type="entry name" value="DNA Methylase, subunit A, domain 2"/>
    <property type="match status" value="1"/>
</dbReference>
<dbReference type="InterPro" id="IPR050390">
    <property type="entry name" value="C5-Methyltransferase"/>
</dbReference>
<dbReference type="PRINTS" id="PR00105">
    <property type="entry name" value="C5METTRFRASE"/>
</dbReference>
<evidence type="ECO:0000256" key="4">
    <source>
        <dbReference type="ARBA" id="ARBA00022747"/>
    </source>
</evidence>
<evidence type="ECO:0000313" key="10">
    <source>
        <dbReference type="Proteomes" id="UP001319180"/>
    </source>
</evidence>
<accession>A0AAP2DBL5</accession>
<dbReference type="Pfam" id="PF00145">
    <property type="entry name" value="DNA_methylase"/>
    <property type="match status" value="1"/>
</dbReference>
<evidence type="ECO:0000256" key="7">
    <source>
        <dbReference type="RuleBase" id="RU000416"/>
    </source>
</evidence>
<dbReference type="AlphaFoldDB" id="A0AAP2DBL5"/>
<dbReference type="PANTHER" id="PTHR10629:SF52">
    <property type="entry name" value="DNA (CYTOSINE-5)-METHYLTRANSFERASE 1"/>
    <property type="match status" value="1"/>
</dbReference>
<evidence type="ECO:0000256" key="2">
    <source>
        <dbReference type="ARBA" id="ARBA00022679"/>
    </source>
</evidence>
<dbReference type="InterPro" id="IPR031303">
    <property type="entry name" value="C5_meth_CS"/>
</dbReference>
<dbReference type="SUPFAM" id="SSF53335">
    <property type="entry name" value="S-adenosyl-L-methionine-dependent methyltransferases"/>
    <property type="match status" value="1"/>
</dbReference>
<dbReference type="EMBL" id="JAHESC010000023">
    <property type="protein sequence ID" value="MBT1688106.1"/>
    <property type="molecule type" value="Genomic_DNA"/>
</dbReference>
<dbReference type="NCBIfam" id="TIGR00675">
    <property type="entry name" value="dcm"/>
    <property type="match status" value="1"/>
</dbReference>
<keyword evidence="2 6" id="KW-0808">Transferase</keyword>
<comment type="caution">
    <text evidence="9">The sequence shown here is derived from an EMBL/GenBank/DDBJ whole genome shotgun (WGS) entry which is preliminary data.</text>
</comment>
<dbReference type="PROSITE" id="PS00094">
    <property type="entry name" value="C5_MTASE_1"/>
    <property type="match status" value="1"/>
</dbReference>
<dbReference type="InterPro" id="IPR001525">
    <property type="entry name" value="C5_MeTfrase"/>
</dbReference>
<dbReference type="PANTHER" id="PTHR10629">
    <property type="entry name" value="CYTOSINE-SPECIFIC METHYLTRANSFERASE"/>
    <property type="match status" value="1"/>
</dbReference>
<reference evidence="9 10" key="1">
    <citation type="submission" date="2021-05" db="EMBL/GenBank/DDBJ databases">
        <title>A Polyphasic approach of four new species of the genus Ohtaekwangia: Ohtaekwangia histidinii sp. nov., Ohtaekwangia cretensis sp. nov., Ohtaekwangia indiensis sp. nov., Ohtaekwangia reichenbachii sp. nov. from diverse environment.</title>
        <authorList>
            <person name="Octaviana S."/>
        </authorList>
    </citation>
    <scope>NUCLEOTIDE SEQUENCE [LARGE SCALE GENOMIC DNA]</scope>
    <source>
        <strain evidence="9 10">PWU37</strain>
    </source>
</reference>
<proteinExistence type="inferred from homology"/>
<comment type="similarity">
    <text evidence="6 7">Belongs to the class I-like SAM-binding methyltransferase superfamily. C5-methyltransferase family.</text>
</comment>
<dbReference type="EC" id="2.1.1.37" evidence="8"/>
<evidence type="ECO:0000256" key="5">
    <source>
        <dbReference type="ARBA" id="ARBA00047422"/>
    </source>
</evidence>
<evidence type="ECO:0000313" key="9">
    <source>
        <dbReference type="EMBL" id="MBT1688106.1"/>
    </source>
</evidence>
<dbReference type="GO" id="GO:0032259">
    <property type="term" value="P:methylation"/>
    <property type="evidence" value="ECO:0007669"/>
    <property type="project" value="UniProtKB-KW"/>
</dbReference>
<keyword evidence="1 6" id="KW-0489">Methyltransferase</keyword>
<dbReference type="PROSITE" id="PS51679">
    <property type="entry name" value="SAM_MT_C5"/>
    <property type="match status" value="1"/>
</dbReference>
<keyword evidence="10" id="KW-1185">Reference proteome</keyword>
<dbReference type="PROSITE" id="PS00095">
    <property type="entry name" value="C5_MTASE_2"/>
    <property type="match status" value="1"/>
</dbReference>
<dbReference type="Gene3D" id="3.40.50.150">
    <property type="entry name" value="Vaccinia Virus protein VP39"/>
    <property type="match status" value="1"/>
</dbReference>
<gene>
    <name evidence="9" type="ORF">KK078_16165</name>
</gene>
<evidence type="ECO:0000256" key="8">
    <source>
        <dbReference type="RuleBase" id="RU000417"/>
    </source>
</evidence>
<evidence type="ECO:0000256" key="6">
    <source>
        <dbReference type="PROSITE-ProRule" id="PRU01016"/>
    </source>
</evidence>